<dbReference type="Pfam" id="PF05569">
    <property type="entry name" value="Peptidase_M56"/>
    <property type="match status" value="1"/>
</dbReference>
<feature type="transmembrane region" description="Helical" evidence="1">
    <location>
        <begin position="46"/>
        <end position="63"/>
    </location>
</feature>
<evidence type="ECO:0000313" key="4">
    <source>
        <dbReference type="Proteomes" id="UP000548787"/>
    </source>
</evidence>
<comment type="caution">
    <text evidence="3">The sequence shown here is derived from an EMBL/GenBank/DDBJ whole genome shotgun (WGS) entry which is preliminary data.</text>
</comment>
<dbReference type="EMBL" id="JABJVM010000006">
    <property type="protein sequence ID" value="MBA3926259.1"/>
    <property type="molecule type" value="Genomic_DNA"/>
</dbReference>
<dbReference type="Proteomes" id="UP000548787">
    <property type="component" value="Unassembled WGS sequence"/>
</dbReference>
<keyword evidence="1" id="KW-0812">Transmembrane</keyword>
<feature type="transmembrane region" description="Helical" evidence="1">
    <location>
        <begin position="13"/>
        <end position="34"/>
    </location>
</feature>
<dbReference type="PANTHER" id="PTHR34978:SF3">
    <property type="entry name" value="SLR0241 PROTEIN"/>
    <property type="match status" value="1"/>
</dbReference>
<reference evidence="3 4" key="1">
    <citation type="submission" date="2020-08" db="EMBL/GenBank/DDBJ databases">
        <title>Listeria ohnekaius sp. nov. and Listeria portnoyii sp. nov. isolated from non-agricultural and natural environments.</title>
        <authorList>
            <person name="Weller D."/>
            <person name="Belias A.M."/>
            <person name="Liao J."/>
            <person name="Guo S."/>
            <person name="Orsi R.H."/>
            <person name="Wiedmann M."/>
        </authorList>
    </citation>
    <scope>NUCLEOTIDE SEQUENCE [LARGE SCALE GENOMIC DNA]</scope>
    <source>
        <strain evidence="3 4">FSL W9-0585</strain>
    </source>
</reference>
<dbReference type="CDD" id="cd07341">
    <property type="entry name" value="M56_BlaR1_MecR1_like"/>
    <property type="match status" value="1"/>
</dbReference>
<organism evidence="3 4">
    <name type="scientific">Listeria rustica</name>
    <dbReference type="NCBI Taxonomy" id="2713503"/>
    <lineage>
        <taxon>Bacteria</taxon>
        <taxon>Bacillati</taxon>
        <taxon>Bacillota</taxon>
        <taxon>Bacilli</taxon>
        <taxon>Bacillales</taxon>
        <taxon>Listeriaceae</taxon>
        <taxon>Listeria</taxon>
    </lineage>
</organism>
<keyword evidence="1" id="KW-0472">Membrane</keyword>
<feature type="transmembrane region" description="Helical" evidence="1">
    <location>
        <begin position="115"/>
        <end position="134"/>
    </location>
</feature>
<dbReference type="Gene3D" id="3.30.2010.10">
    <property type="entry name" value="Metalloproteases ('zincins'), catalytic domain"/>
    <property type="match status" value="1"/>
</dbReference>
<dbReference type="InterPro" id="IPR052173">
    <property type="entry name" value="Beta-lactam_resp_regulator"/>
</dbReference>
<dbReference type="RefSeq" id="WP_181676444.1">
    <property type="nucleotide sequence ID" value="NZ_JABJVM010000006.1"/>
</dbReference>
<gene>
    <name evidence="3" type="ORF">HPK16_07885</name>
</gene>
<accession>A0A7W1T6C2</accession>
<evidence type="ECO:0000259" key="2">
    <source>
        <dbReference type="Pfam" id="PF05569"/>
    </source>
</evidence>
<dbReference type="AlphaFoldDB" id="A0A7W1T6C2"/>
<evidence type="ECO:0000256" key="1">
    <source>
        <dbReference type="SAM" id="Phobius"/>
    </source>
</evidence>
<keyword evidence="1" id="KW-1133">Transmembrane helix</keyword>
<evidence type="ECO:0000313" key="3">
    <source>
        <dbReference type="EMBL" id="MBA3926259.1"/>
    </source>
</evidence>
<feature type="transmembrane region" description="Helical" evidence="1">
    <location>
        <begin position="318"/>
        <end position="336"/>
    </location>
</feature>
<name>A0A7W1T6C2_9LIST</name>
<keyword evidence="4" id="KW-1185">Reference proteome</keyword>
<dbReference type="InterPro" id="IPR008756">
    <property type="entry name" value="Peptidase_M56"/>
</dbReference>
<feature type="domain" description="Peptidase M56" evidence="2">
    <location>
        <begin position="17"/>
        <end position="309"/>
    </location>
</feature>
<protein>
    <submittedName>
        <fullName evidence="3">Peptidase M56</fullName>
    </submittedName>
</protein>
<dbReference type="PANTHER" id="PTHR34978">
    <property type="entry name" value="POSSIBLE SENSOR-TRANSDUCER PROTEIN BLAR"/>
    <property type="match status" value="1"/>
</dbReference>
<proteinExistence type="predicted"/>
<sequence length="471" mass="54203">MFHMLWHTYLPSIFNWVIETSILASVLVIFIMCIRFVLRNWLTPQWKYALWLILVIRLVLPWFPESSFSIYSLLHITPVAEPVVSQESTTIATETIKEIPVIAKEVPAEIDMHTIFLLIWILGILIAGIFIIMTNKRLYTYISKQPLITEKRVLDIYQQCKQNMSIEKDIPLHYSGKISAPTLFGMSKPRILLDEKHVNHLKDEQLKYIFYHELSHYKRKDIGMNLLMNCLLIVHWFNPILWYACRAMREDQEIACDNLALTFINPAERIAYGHTIITLVEQYSTYYQPSTLAHFSKNKIRLKRRIIMIKKFNKKSQLLTAVGFIAILGVSAFSLVDVKAETTESQKQEMAAKMKQEDAVKQEAAEKVASGEYDEKMAADYKLKMAGEKATENATDAEIDQKIAAAMAEKKRQMAEEKAAESDIDKKMAAATEEKKRQMAKENVANKATGEEYNEKAAADYKLKMAQENAK</sequence>